<dbReference type="Proteomes" id="UP000054558">
    <property type="component" value="Unassembled WGS sequence"/>
</dbReference>
<accession>A0A1Y1IP77</accession>
<evidence type="ECO:0000313" key="2">
    <source>
        <dbReference type="Proteomes" id="UP000054558"/>
    </source>
</evidence>
<organism evidence="1 2">
    <name type="scientific">Klebsormidium nitens</name>
    <name type="common">Green alga</name>
    <name type="synonym">Ulothrix nitens</name>
    <dbReference type="NCBI Taxonomy" id="105231"/>
    <lineage>
        <taxon>Eukaryota</taxon>
        <taxon>Viridiplantae</taxon>
        <taxon>Streptophyta</taxon>
        <taxon>Klebsormidiophyceae</taxon>
        <taxon>Klebsormidiales</taxon>
        <taxon>Klebsormidiaceae</taxon>
        <taxon>Klebsormidium</taxon>
    </lineage>
</organism>
<evidence type="ECO:0000313" key="1">
    <source>
        <dbReference type="EMBL" id="GAQ92453.1"/>
    </source>
</evidence>
<sequence length="322" mass="37207">MEGVAASVLSSECFLAWYSEHLWKDKRYPQCSMLPLLCRETRDADRKGNPRLVLRFSSEMDESGAVCRAVRSGLTHLAICNPSDPFRGRKMMPWFEVLRDAEKTRTLCELVLDLRGMWLEPSKFDFRELGSSDRFPKLTTLVVLIERGVGTLFEMLQKTLDIKDFCVETPWATLVACPESSSISLVVGAIRWVTWEEVSALVDLLTSREDFSRMHLTLQIPHWEHLDKMMKIVKQGEWQDVVVDLLIETLHDEIPCWFGRNRLSLNLHKHYEFGGKKSYPGSLSYSPGKVYLDSKQSWTKFFVEYLVDANIDVKVIWNFTLA</sequence>
<proteinExistence type="predicted"/>
<protein>
    <submittedName>
        <fullName evidence="1">Uncharacterized protein</fullName>
    </submittedName>
</protein>
<keyword evidence="2" id="KW-1185">Reference proteome</keyword>
<reference evidence="1 2" key="1">
    <citation type="journal article" date="2014" name="Nat. Commun.">
        <title>Klebsormidium flaccidum genome reveals primary factors for plant terrestrial adaptation.</title>
        <authorList>
            <person name="Hori K."/>
            <person name="Maruyama F."/>
            <person name="Fujisawa T."/>
            <person name="Togashi T."/>
            <person name="Yamamoto N."/>
            <person name="Seo M."/>
            <person name="Sato S."/>
            <person name="Yamada T."/>
            <person name="Mori H."/>
            <person name="Tajima N."/>
            <person name="Moriyama T."/>
            <person name="Ikeuchi M."/>
            <person name="Watanabe M."/>
            <person name="Wada H."/>
            <person name="Kobayashi K."/>
            <person name="Saito M."/>
            <person name="Masuda T."/>
            <person name="Sasaki-Sekimoto Y."/>
            <person name="Mashiguchi K."/>
            <person name="Awai K."/>
            <person name="Shimojima M."/>
            <person name="Masuda S."/>
            <person name="Iwai M."/>
            <person name="Nobusawa T."/>
            <person name="Narise T."/>
            <person name="Kondo S."/>
            <person name="Saito H."/>
            <person name="Sato R."/>
            <person name="Murakawa M."/>
            <person name="Ihara Y."/>
            <person name="Oshima-Yamada Y."/>
            <person name="Ohtaka K."/>
            <person name="Satoh M."/>
            <person name="Sonobe K."/>
            <person name="Ishii M."/>
            <person name="Ohtani R."/>
            <person name="Kanamori-Sato M."/>
            <person name="Honoki R."/>
            <person name="Miyazaki D."/>
            <person name="Mochizuki H."/>
            <person name="Umetsu J."/>
            <person name="Higashi K."/>
            <person name="Shibata D."/>
            <person name="Kamiya Y."/>
            <person name="Sato N."/>
            <person name="Nakamura Y."/>
            <person name="Tabata S."/>
            <person name="Ida S."/>
            <person name="Kurokawa K."/>
            <person name="Ohta H."/>
        </authorList>
    </citation>
    <scope>NUCLEOTIDE SEQUENCE [LARGE SCALE GENOMIC DNA]</scope>
    <source>
        <strain evidence="1 2">NIES-2285</strain>
    </source>
</reference>
<name>A0A1Y1IP77_KLENI</name>
<gene>
    <name evidence="1" type="ORF">KFL_010170020</name>
</gene>
<dbReference type="AlphaFoldDB" id="A0A1Y1IP77"/>
<dbReference type="EMBL" id="DF237966">
    <property type="protein sequence ID" value="GAQ92453.1"/>
    <property type="molecule type" value="Genomic_DNA"/>
</dbReference>